<comment type="caution">
    <text evidence="1">The sequence shown here is derived from an EMBL/GenBank/DDBJ whole genome shotgun (WGS) entry which is preliminary data.</text>
</comment>
<keyword evidence="2" id="KW-1185">Reference proteome</keyword>
<gene>
    <name evidence="1" type="ORF">K875_01036</name>
</gene>
<dbReference type="PATRIC" id="fig|1324261.3.peg.1053"/>
<evidence type="ECO:0000313" key="1">
    <source>
        <dbReference type="EMBL" id="KBZ68486.1"/>
    </source>
</evidence>
<sequence>MDFNRDPAFIAAAGRSNANVVANIYEFGMGSRRRRPARRAVCRPAGRRPGIVNCY</sequence>
<accession>A0A051UIU0</accession>
<dbReference type="Proteomes" id="UP000025947">
    <property type="component" value="Unassembled WGS sequence"/>
</dbReference>
<dbReference type="AlphaFoldDB" id="A0A051UIU0"/>
<name>A0A051UIU0_9MYCO</name>
<evidence type="ECO:0000313" key="2">
    <source>
        <dbReference type="Proteomes" id="UP000025947"/>
    </source>
</evidence>
<organism evidence="1 2">
    <name type="scientific">Mycobacterium [tuberculosis] TKK-01-0051</name>
    <dbReference type="NCBI Taxonomy" id="1324261"/>
    <lineage>
        <taxon>Bacteria</taxon>
        <taxon>Bacillati</taxon>
        <taxon>Actinomycetota</taxon>
        <taxon>Actinomycetes</taxon>
        <taxon>Mycobacteriales</taxon>
        <taxon>Mycobacteriaceae</taxon>
        <taxon>Mycobacterium</taxon>
        <taxon>Mycobacterium avium complex (MAC)</taxon>
    </lineage>
</organism>
<protein>
    <submittedName>
        <fullName evidence="1">Uncharacterized protein</fullName>
    </submittedName>
</protein>
<reference evidence="1 2" key="1">
    <citation type="submission" date="2014-04" db="EMBL/GenBank/DDBJ databases">
        <title>The Genome Sequence of Mycobacterium tuberculosis TKK-01-0051.</title>
        <authorList>
            <consortium name="The Broad Institute Genomics Platform"/>
            <consortium name="The Broad Institute Genome Sequencing Center for Infectious Disease"/>
            <person name="Earl A.M."/>
            <person name="Cohen K."/>
            <person name="Pym A."/>
            <person name="Bishai W."/>
            <person name="Maharaj K."/>
            <person name="Desjardins C."/>
            <person name="Abeel T."/>
            <person name="Young S."/>
            <person name="Zeng Q."/>
            <person name="Gargeya S."/>
            <person name="Abouelleil A."/>
            <person name="Alvarado L."/>
            <person name="Chapman S.B."/>
            <person name="Gainer-Dewar J."/>
            <person name="Goldberg J."/>
            <person name="Griggs A."/>
            <person name="Gujja S."/>
            <person name="Hansen M."/>
            <person name="Howarth C."/>
            <person name="Imamovic A."/>
            <person name="Larimer J."/>
            <person name="Murphy C."/>
            <person name="Naylor J."/>
            <person name="Pearson M."/>
            <person name="Poon T.W."/>
            <person name="Priest M."/>
            <person name="Roberts A."/>
            <person name="Saif S."/>
            <person name="Shea T."/>
            <person name="Sykes S."/>
            <person name="Wortman J."/>
            <person name="Nusbaum C."/>
            <person name="Birren B."/>
        </authorList>
    </citation>
    <scope>NUCLEOTIDE SEQUENCE [LARGE SCALE GENOMIC DNA]</scope>
    <source>
        <strain evidence="1 2">TKK-01-0051</strain>
    </source>
</reference>
<proteinExistence type="predicted"/>
<dbReference type="EMBL" id="JLXW01000002">
    <property type="protein sequence ID" value="KBZ68486.1"/>
    <property type="molecule type" value="Genomic_DNA"/>
</dbReference>
<dbReference type="HOGENOM" id="CLU_3027503_0_0_11"/>